<evidence type="ECO:0000313" key="4">
    <source>
        <dbReference type="Proteomes" id="UP000554482"/>
    </source>
</evidence>
<reference evidence="3 4" key="1">
    <citation type="submission" date="2020-06" db="EMBL/GenBank/DDBJ databases">
        <title>Transcriptomic and genomic resources for Thalictrum thalictroides and T. hernandezii: Facilitating candidate gene discovery in an emerging model plant lineage.</title>
        <authorList>
            <person name="Arias T."/>
            <person name="Riano-Pachon D.M."/>
            <person name="Di Stilio V.S."/>
        </authorList>
    </citation>
    <scope>NUCLEOTIDE SEQUENCE [LARGE SCALE GENOMIC DNA]</scope>
    <source>
        <strain evidence="4">cv. WT478/WT964</strain>
        <tissue evidence="3">Leaves</tissue>
    </source>
</reference>
<dbReference type="Proteomes" id="UP000554482">
    <property type="component" value="Unassembled WGS sequence"/>
</dbReference>
<dbReference type="PANTHER" id="PTHR43447">
    <property type="entry name" value="ALPHA-AMYLASE"/>
    <property type="match status" value="1"/>
</dbReference>
<dbReference type="EMBL" id="JABWDY010008643">
    <property type="protein sequence ID" value="KAF5202041.1"/>
    <property type="molecule type" value="Genomic_DNA"/>
</dbReference>
<organism evidence="3 4">
    <name type="scientific">Thalictrum thalictroides</name>
    <name type="common">Rue-anemone</name>
    <name type="synonym">Anemone thalictroides</name>
    <dbReference type="NCBI Taxonomy" id="46969"/>
    <lineage>
        <taxon>Eukaryota</taxon>
        <taxon>Viridiplantae</taxon>
        <taxon>Streptophyta</taxon>
        <taxon>Embryophyta</taxon>
        <taxon>Tracheophyta</taxon>
        <taxon>Spermatophyta</taxon>
        <taxon>Magnoliopsida</taxon>
        <taxon>Ranunculales</taxon>
        <taxon>Ranunculaceae</taxon>
        <taxon>Thalictroideae</taxon>
        <taxon>Thalictrum</taxon>
    </lineage>
</organism>
<proteinExistence type="inferred from homology"/>
<feature type="non-terminal residue" evidence="3">
    <location>
        <position position="1"/>
    </location>
</feature>
<comment type="caution">
    <text evidence="3">The sequence shown here is derived from an EMBL/GenBank/DDBJ whole genome shotgun (WGS) entry which is preliminary data.</text>
</comment>
<accession>A0A7J6WX64</accession>
<keyword evidence="4" id="KW-1185">Reference proteome</keyword>
<dbReference type="InterPro" id="IPR017853">
    <property type="entry name" value="GH"/>
</dbReference>
<gene>
    <name evidence="3" type="ORF">FRX31_008373</name>
</gene>
<dbReference type="OrthoDB" id="550577at2759"/>
<evidence type="ECO:0000313" key="3">
    <source>
        <dbReference type="EMBL" id="KAF5202041.1"/>
    </source>
</evidence>
<dbReference type="SUPFAM" id="SSF51445">
    <property type="entry name" value="(Trans)glycosidases"/>
    <property type="match status" value="1"/>
</dbReference>
<comment type="similarity">
    <text evidence="1">Belongs to the glycosyl hydrolase 13 family.</text>
</comment>
<evidence type="ECO:0000256" key="1">
    <source>
        <dbReference type="ARBA" id="ARBA00008061"/>
    </source>
</evidence>
<evidence type="ECO:0000256" key="2">
    <source>
        <dbReference type="ARBA" id="ARBA00030238"/>
    </source>
</evidence>
<sequence length="143" mass="16717">MGYVKNNFHDDSQETGQGAVLRNGKEILLQAFNWESHKHEWWRNLEGKVPDIAESGFTSAWLPPATDSFAPEDHTQSFVRKDIIQWLFWLCNNVGFQDFRFDFARGYAPKYVKEYIEGSKPIFSVGEYWDSCNYSGTKLEYNQ</sequence>
<dbReference type="AlphaFoldDB" id="A0A7J6WX64"/>
<protein>
    <recommendedName>
        <fullName evidence="2">1,4-alpha-D-glucan glucanohydrolase</fullName>
    </recommendedName>
</protein>
<name>A0A7J6WX64_THATH</name>
<dbReference type="Gene3D" id="3.20.20.80">
    <property type="entry name" value="Glycosidases"/>
    <property type="match status" value="2"/>
</dbReference>